<evidence type="ECO:0000313" key="4">
    <source>
        <dbReference type="Proteomes" id="UP000230069"/>
    </source>
</evidence>
<keyword evidence="1" id="KW-0175">Coiled coil</keyword>
<dbReference type="EMBL" id="KZ305029">
    <property type="protein sequence ID" value="PIA50649.1"/>
    <property type="molecule type" value="Genomic_DNA"/>
</dbReference>
<reference evidence="3 4" key="1">
    <citation type="submission" date="2017-09" db="EMBL/GenBank/DDBJ databases">
        <title>WGS assembly of Aquilegia coerulea Goldsmith.</title>
        <authorList>
            <person name="Hodges S."/>
            <person name="Kramer E."/>
            <person name="Nordborg M."/>
            <person name="Tomkins J."/>
            <person name="Borevitz J."/>
            <person name="Derieg N."/>
            <person name="Yan J."/>
            <person name="Mihaltcheva S."/>
            <person name="Hayes R.D."/>
            <person name="Rokhsar D."/>
        </authorList>
    </citation>
    <scope>NUCLEOTIDE SEQUENCE [LARGE SCALE GENOMIC DNA]</scope>
    <source>
        <strain evidence="4">cv. Goldsmith</strain>
    </source>
</reference>
<dbReference type="SUPFAM" id="SSF54236">
    <property type="entry name" value="Ubiquitin-like"/>
    <property type="match status" value="1"/>
</dbReference>
<dbReference type="AlphaFoldDB" id="A0A2G5E4I9"/>
<dbReference type="Pfam" id="PF00240">
    <property type="entry name" value="ubiquitin"/>
    <property type="match status" value="1"/>
</dbReference>
<dbReference type="InParanoid" id="A0A2G5E4I9"/>
<feature type="coiled-coil region" evidence="1">
    <location>
        <begin position="119"/>
        <end position="146"/>
    </location>
</feature>
<dbReference type="CDD" id="cd17039">
    <property type="entry name" value="Ubl_ubiquitin_like"/>
    <property type="match status" value="1"/>
</dbReference>
<protein>
    <recommendedName>
        <fullName evidence="2">Ubiquitin-like domain-containing protein</fullName>
    </recommendedName>
</protein>
<dbReference type="Proteomes" id="UP000230069">
    <property type="component" value="Unassembled WGS sequence"/>
</dbReference>
<gene>
    <name evidence="3" type="ORF">AQUCO_01200099v1</name>
</gene>
<evidence type="ECO:0000259" key="2">
    <source>
        <dbReference type="PROSITE" id="PS50053"/>
    </source>
</evidence>
<accession>A0A2G5E4I9</accession>
<name>A0A2G5E4I9_AQUCA</name>
<feature type="domain" description="Ubiquitin-like" evidence="2">
    <location>
        <begin position="1"/>
        <end position="79"/>
    </location>
</feature>
<keyword evidence="4" id="KW-1185">Reference proteome</keyword>
<sequence>MKIVVRILANIDKDTSLEVQSSDTVGDLKTAIHEKEGILKHDQLLVFDDCLLLDDDATLSDCHFTDSCVVYLLLSAEPGEGSNVPTDGVQDQRNVGLELVDPAINLEAIEQFREDWRSEINENRRLKEAELQSQLAEKEKKFIQSEINTKVPLPEVNTKLPLPEVKEKLLFFPVPQKGLAKAAASSEEQLTHARPF</sequence>
<dbReference type="InterPro" id="IPR029071">
    <property type="entry name" value="Ubiquitin-like_domsf"/>
</dbReference>
<evidence type="ECO:0000313" key="3">
    <source>
        <dbReference type="EMBL" id="PIA50649.1"/>
    </source>
</evidence>
<organism evidence="3 4">
    <name type="scientific">Aquilegia coerulea</name>
    <name type="common">Rocky mountain columbine</name>
    <dbReference type="NCBI Taxonomy" id="218851"/>
    <lineage>
        <taxon>Eukaryota</taxon>
        <taxon>Viridiplantae</taxon>
        <taxon>Streptophyta</taxon>
        <taxon>Embryophyta</taxon>
        <taxon>Tracheophyta</taxon>
        <taxon>Spermatophyta</taxon>
        <taxon>Magnoliopsida</taxon>
        <taxon>Ranunculales</taxon>
        <taxon>Ranunculaceae</taxon>
        <taxon>Thalictroideae</taxon>
        <taxon>Aquilegia</taxon>
    </lineage>
</organism>
<dbReference type="Gene3D" id="3.10.20.90">
    <property type="entry name" value="Phosphatidylinositol 3-kinase Catalytic Subunit, Chain A, domain 1"/>
    <property type="match status" value="1"/>
</dbReference>
<dbReference type="PROSITE" id="PS50053">
    <property type="entry name" value="UBIQUITIN_2"/>
    <property type="match status" value="1"/>
</dbReference>
<proteinExistence type="predicted"/>
<evidence type="ECO:0000256" key="1">
    <source>
        <dbReference type="SAM" id="Coils"/>
    </source>
</evidence>
<dbReference type="SMART" id="SM00213">
    <property type="entry name" value="UBQ"/>
    <property type="match status" value="1"/>
</dbReference>
<dbReference type="InterPro" id="IPR000626">
    <property type="entry name" value="Ubiquitin-like_dom"/>
</dbReference>